<evidence type="ECO:0000256" key="16">
    <source>
        <dbReference type="ARBA" id="ARBA00038053"/>
    </source>
</evidence>
<feature type="transmembrane region" description="Helical" evidence="21">
    <location>
        <begin position="138"/>
        <end position="157"/>
    </location>
</feature>
<evidence type="ECO:0000256" key="17">
    <source>
        <dbReference type="ARBA" id="ARBA00041185"/>
    </source>
</evidence>
<keyword evidence="13" id="KW-0961">Cell wall biogenesis/degradation</keyword>
<evidence type="ECO:0000256" key="7">
    <source>
        <dbReference type="ARBA" id="ARBA00022692"/>
    </source>
</evidence>
<proteinExistence type="inferred from homology"/>
<dbReference type="Pfam" id="PF01098">
    <property type="entry name" value="FTSW_RODA_SPOVE"/>
    <property type="match status" value="1"/>
</dbReference>
<keyword evidence="8" id="KW-0133">Cell shape</keyword>
<keyword evidence="11 21" id="KW-0472">Membrane</keyword>
<feature type="transmembrane region" description="Helical" evidence="21">
    <location>
        <begin position="73"/>
        <end position="95"/>
    </location>
</feature>
<dbReference type="STRING" id="37625.SAMN05660420_01519"/>
<organism evidence="22 23">
    <name type="scientific">Desulfuromusa kysingii</name>
    <dbReference type="NCBI Taxonomy" id="37625"/>
    <lineage>
        <taxon>Bacteria</taxon>
        <taxon>Pseudomonadati</taxon>
        <taxon>Thermodesulfobacteriota</taxon>
        <taxon>Desulfuromonadia</taxon>
        <taxon>Desulfuromonadales</taxon>
        <taxon>Geopsychrobacteraceae</taxon>
        <taxon>Desulfuromusa</taxon>
    </lineage>
</organism>
<accession>A0A1H3ZHQ7</accession>
<evidence type="ECO:0000313" key="22">
    <source>
        <dbReference type="EMBL" id="SEA22824.1"/>
    </source>
</evidence>
<comment type="pathway">
    <text evidence="2">Cell wall biogenesis; peptidoglycan biosynthesis.</text>
</comment>
<dbReference type="InterPro" id="IPR001182">
    <property type="entry name" value="FtsW/RodA"/>
</dbReference>
<gene>
    <name evidence="22" type="ORF">SAMN05660420_01519</name>
</gene>
<evidence type="ECO:0000256" key="1">
    <source>
        <dbReference type="ARBA" id="ARBA00004651"/>
    </source>
</evidence>
<keyword evidence="3" id="KW-1003">Cell membrane</keyword>
<comment type="catalytic activity">
    <reaction evidence="20">
        <text>[GlcNAc-(1-&gt;4)-Mur2Ac(oyl-L-Ala-gamma-D-Glu-L-Lys-D-Ala-D-Ala)](n)-di-trans,octa-cis-undecaprenyl diphosphate + beta-D-GlcNAc-(1-&gt;4)-Mur2Ac(oyl-L-Ala-gamma-D-Glu-L-Lys-D-Ala-D-Ala)-di-trans,octa-cis-undecaprenyl diphosphate = [GlcNAc-(1-&gt;4)-Mur2Ac(oyl-L-Ala-gamma-D-Glu-L-Lys-D-Ala-D-Ala)](n+1)-di-trans,octa-cis-undecaprenyl diphosphate + di-trans,octa-cis-undecaprenyl diphosphate + H(+)</text>
        <dbReference type="Rhea" id="RHEA:23708"/>
        <dbReference type="Rhea" id="RHEA-COMP:9602"/>
        <dbReference type="Rhea" id="RHEA-COMP:9603"/>
        <dbReference type="ChEBI" id="CHEBI:15378"/>
        <dbReference type="ChEBI" id="CHEBI:58405"/>
        <dbReference type="ChEBI" id="CHEBI:60033"/>
        <dbReference type="ChEBI" id="CHEBI:78435"/>
        <dbReference type="EC" id="2.4.99.28"/>
    </reaction>
</comment>
<keyword evidence="10 21" id="KW-1133">Transmembrane helix</keyword>
<dbReference type="GO" id="GO:0051301">
    <property type="term" value="P:cell division"/>
    <property type="evidence" value="ECO:0007669"/>
    <property type="project" value="UniProtKB-KW"/>
</dbReference>
<dbReference type="InterPro" id="IPR013437">
    <property type="entry name" value="FtsW"/>
</dbReference>
<protein>
    <recommendedName>
        <fullName evidence="17">Probable peptidoglycan glycosyltransferase FtsW</fullName>
        <ecNumber evidence="19">2.4.99.28</ecNumber>
    </recommendedName>
    <alternativeName>
        <fullName evidence="18">Cell division protein FtsW</fullName>
    </alternativeName>
    <alternativeName>
        <fullName evidence="15">Cell wall polymerase</fullName>
    </alternativeName>
    <alternativeName>
        <fullName evidence="14">Peptidoglycan polymerase</fullName>
    </alternativeName>
</protein>
<sequence>MTLHRNVDTTLLLLTVSLTCIGVVMVYSSSAIMAAERFNDGFYFLKRQLFYALVGFIMMAVATYFNYNNWRKLAVISLLGSIVLLALLFIPGLGVRVGGAMRWLRIPGLTVQPAELVKLTLVLYLAHSLTRKKEKVRLLLKGYLPYMIVLCLLLGMLILQPDLGSAMIIAGVALSMLFVAGVRYRYIILTVLLTLPVVYFLVMQVEYRRRRIMAFVDPWADPFDTGFQIIQSMVAFGKGGILGQGLGIGEQKLFYLPEAHTDFIFSVIGEELGLVGVLVIAALFLMLVLCGIRIALHCPEPFGRNLAFGLSLLLGLEAFVNLAVCMGLLPTKGLALPFISYGGTSLVVSLVAVGILLNISNTLGAKK</sequence>
<dbReference type="RefSeq" id="WP_092346342.1">
    <property type="nucleotide sequence ID" value="NZ_FNQN01000004.1"/>
</dbReference>
<dbReference type="AlphaFoldDB" id="A0A1H3ZHQ7"/>
<keyword evidence="7 21" id="KW-0812">Transmembrane</keyword>
<dbReference type="EMBL" id="FNQN01000004">
    <property type="protein sequence ID" value="SEA22824.1"/>
    <property type="molecule type" value="Genomic_DNA"/>
</dbReference>
<evidence type="ECO:0000256" key="14">
    <source>
        <dbReference type="ARBA" id="ARBA00032370"/>
    </source>
</evidence>
<keyword evidence="4 22" id="KW-0132">Cell division</keyword>
<feature type="transmembrane region" description="Helical" evidence="21">
    <location>
        <begin position="163"/>
        <end position="179"/>
    </location>
</feature>
<comment type="similarity">
    <text evidence="16">Belongs to the SEDS family. FtsW subfamily.</text>
</comment>
<keyword evidence="6" id="KW-0808">Transferase</keyword>
<keyword evidence="5" id="KW-0328">Glycosyltransferase</keyword>
<evidence type="ECO:0000256" key="15">
    <source>
        <dbReference type="ARBA" id="ARBA00033270"/>
    </source>
</evidence>
<evidence type="ECO:0000256" key="13">
    <source>
        <dbReference type="ARBA" id="ARBA00023316"/>
    </source>
</evidence>
<dbReference type="PANTHER" id="PTHR30474:SF2">
    <property type="entry name" value="PEPTIDOGLYCAN GLYCOSYLTRANSFERASE FTSW-RELATED"/>
    <property type="match status" value="1"/>
</dbReference>
<dbReference type="Proteomes" id="UP000199409">
    <property type="component" value="Unassembled WGS sequence"/>
</dbReference>
<dbReference type="GO" id="GO:0009252">
    <property type="term" value="P:peptidoglycan biosynthetic process"/>
    <property type="evidence" value="ECO:0007669"/>
    <property type="project" value="UniProtKB-KW"/>
</dbReference>
<dbReference type="GO" id="GO:0005886">
    <property type="term" value="C:plasma membrane"/>
    <property type="evidence" value="ECO:0007669"/>
    <property type="project" value="UniProtKB-SubCell"/>
</dbReference>
<evidence type="ECO:0000313" key="23">
    <source>
        <dbReference type="Proteomes" id="UP000199409"/>
    </source>
</evidence>
<feature type="transmembrane region" description="Helical" evidence="21">
    <location>
        <begin position="12"/>
        <end position="36"/>
    </location>
</feature>
<name>A0A1H3ZHQ7_9BACT</name>
<keyword evidence="12" id="KW-0131">Cell cycle</keyword>
<dbReference type="GO" id="GO:0008360">
    <property type="term" value="P:regulation of cell shape"/>
    <property type="evidence" value="ECO:0007669"/>
    <property type="project" value="UniProtKB-KW"/>
</dbReference>
<dbReference type="GO" id="GO:0008955">
    <property type="term" value="F:peptidoglycan glycosyltransferase activity"/>
    <property type="evidence" value="ECO:0007669"/>
    <property type="project" value="UniProtKB-EC"/>
</dbReference>
<evidence type="ECO:0000256" key="11">
    <source>
        <dbReference type="ARBA" id="ARBA00023136"/>
    </source>
</evidence>
<evidence type="ECO:0000256" key="8">
    <source>
        <dbReference type="ARBA" id="ARBA00022960"/>
    </source>
</evidence>
<evidence type="ECO:0000256" key="4">
    <source>
        <dbReference type="ARBA" id="ARBA00022618"/>
    </source>
</evidence>
<evidence type="ECO:0000256" key="5">
    <source>
        <dbReference type="ARBA" id="ARBA00022676"/>
    </source>
</evidence>
<dbReference type="GO" id="GO:0032153">
    <property type="term" value="C:cell division site"/>
    <property type="evidence" value="ECO:0007669"/>
    <property type="project" value="TreeGrafter"/>
</dbReference>
<dbReference type="GO" id="GO:0071555">
    <property type="term" value="P:cell wall organization"/>
    <property type="evidence" value="ECO:0007669"/>
    <property type="project" value="UniProtKB-KW"/>
</dbReference>
<dbReference type="PANTHER" id="PTHR30474">
    <property type="entry name" value="CELL CYCLE PROTEIN"/>
    <property type="match status" value="1"/>
</dbReference>
<feature type="transmembrane region" description="Helical" evidence="21">
    <location>
        <begin position="308"/>
        <end position="329"/>
    </location>
</feature>
<comment type="subcellular location">
    <subcellularLocation>
        <location evidence="1">Cell membrane</location>
        <topology evidence="1">Multi-pass membrane protein</topology>
    </subcellularLocation>
</comment>
<evidence type="ECO:0000256" key="10">
    <source>
        <dbReference type="ARBA" id="ARBA00022989"/>
    </source>
</evidence>
<evidence type="ECO:0000256" key="20">
    <source>
        <dbReference type="ARBA" id="ARBA00049902"/>
    </source>
</evidence>
<feature type="transmembrane region" description="Helical" evidence="21">
    <location>
        <begin position="186"/>
        <end position="205"/>
    </location>
</feature>
<evidence type="ECO:0000256" key="2">
    <source>
        <dbReference type="ARBA" id="ARBA00004752"/>
    </source>
</evidence>
<evidence type="ECO:0000256" key="6">
    <source>
        <dbReference type="ARBA" id="ARBA00022679"/>
    </source>
</evidence>
<feature type="transmembrane region" description="Helical" evidence="21">
    <location>
        <begin position="335"/>
        <end position="359"/>
    </location>
</feature>
<keyword evidence="23" id="KW-1185">Reference proteome</keyword>
<dbReference type="PROSITE" id="PS00428">
    <property type="entry name" value="FTSW_RODA_SPOVE"/>
    <property type="match status" value="1"/>
</dbReference>
<dbReference type="EC" id="2.4.99.28" evidence="19"/>
<evidence type="ECO:0000256" key="19">
    <source>
        <dbReference type="ARBA" id="ARBA00044770"/>
    </source>
</evidence>
<evidence type="ECO:0000256" key="21">
    <source>
        <dbReference type="SAM" id="Phobius"/>
    </source>
</evidence>
<dbReference type="InterPro" id="IPR018365">
    <property type="entry name" value="Cell_cycle_FtsW-rel_CS"/>
</dbReference>
<evidence type="ECO:0000256" key="12">
    <source>
        <dbReference type="ARBA" id="ARBA00023306"/>
    </source>
</evidence>
<feature type="transmembrane region" description="Helical" evidence="21">
    <location>
        <begin position="48"/>
        <end position="67"/>
    </location>
</feature>
<evidence type="ECO:0000256" key="3">
    <source>
        <dbReference type="ARBA" id="ARBA00022475"/>
    </source>
</evidence>
<evidence type="ECO:0000256" key="18">
    <source>
        <dbReference type="ARBA" id="ARBA00041418"/>
    </source>
</evidence>
<dbReference type="GO" id="GO:0015648">
    <property type="term" value="F:lipid-linked peptidoglycan transporter activity"/>
    <property type="evidence" value="ECO:0007669"/>
    <property type="project" value="TreeGrafter"/>
</dbReference>
<reference evidence="22 23" key="1">
    <citation type="submission" date="2016-10" db="EMBL/GenBank/DDBJ databases">
        <authorList>
            <person name="de Groot N.N."/>
        </authorList>
    </citation>
    <scope>NUCLEOTIDE SEQUENCE [LARGE SCALE GENOMIC DNA]</scope>
    <source>
        <strain evidence="22 23">DSM 7343</strain>
    </source>
</reference>
<dbReference type="NCBIfam" id="TIGR02614">
    <property type="entry name" value="ftsW"/>
    <property type="match status" value="1"/>
</dbReference>
<keyword evidence="9" id="KW-0573">Peptidoglycan synthesis</keyword>
<dbReference type="OrthoDB" id="9768187at2"/>
<evidence type="ECO:0000256" key="9">
    <source>
        <dbReference type="ARBA" id="ARBA00022984"/>
    </source>
</evidence>
<feature type="transmembrane region" description="Helical" evidence="21">
    <location>
        <begin position="272"/>
        <end position="296"/>
    </location>
</feature>